<evidence type="ECO:0000313" key="2">
    <source>
        <dbReference type="EMBL" id="KAK4643188.1"/>
    </source>
</evidence>
<evidence type="ECO:0008006" key="4">
    <source>
        <dbReference type="Google" id="ProtNLM"/>
    </source>
</evidence>
<name>A0ABR0FGV8_9PEZI</name>
<comment type="caution">
    <text evidence="2">The sequence shown here is derived from an EMBL/GenBank/DDBJ whole genome shotgun (WGS) entry which is preliminary data.</text>
</comment>
<dbReference type="RefSeq" id="XP_062732164.1">
    <property type="nucleotide sequence ID" value="XM_062872636.1"/>
</dbReference>
<dbReference type="Proteomes" id="UP001322138">
    <property type="component" value="Unassembled WGS sequence"/>
</dbReference>
<reference evidence="2 3" key="1">
    <citation type="journal article" date="2023" name="bioRxiv">
        <title>High-quality genome assemblies of four members of thePodospora anserinaspecies complex.</title>
        <authorList>
            <person name="Ament-Velasquez S.L."/>
            <person name="Vogan A.A."/>
            <person name="Wallerman O."/>
            <person name="Hartmann F."/>
            <person name="Gautier V."/>
            <person name="Silar P."/>
            <person name="Giraud T."/>
            <person name="Johannesson H."/>
        </authorList>
    </citation>
    <scope>NUCLEOTIDE SEQUENCE [LARGE SCALE GENOMIC DNA]</scope>
    <source>
        <strain evidence="2 3">CBS 112042</strain>
    </source>
</reference>
<evidence type="ECO:0000256" key="1">
    <source>
        <dbReference type="SAM" id="Phobius"/>
    </source>
</evidence>
<evidence type="ECO:0000313" key="3">
    <source>
        <dbReference type="Proteomes" id="UP001322138"/>
    </source>
</evidence>
<keyword evidence="1" id="KW-1133">Transmembrane helix</keyword>
<organism evidence="2 3">
    <name type="scientific">Podospora bellae-mahoneyi</name>
    <dbReference type="NCBI Taxonomy" id="2093777"/>
    <lineage>
        <taxon>Eukaryota</taxon>
        <taxon>Fungi</taxon>
        <taxon>Dikarya</taxon>
        <taxon>Ascomycota</taxon>
        <taxon>Pezizomycotina</taxon>
        <taxon>Sordariomycetes</taxon>
        <taxon>Sordariomycetidae</taxon>
        <taxon>Sordariales</taxon>
        <taxon>Podosporaceae</taxon>
        <taxon>Podospora</taxon>
    </lineage>
</organism>
<keyword evidence="1" id="KW-0812">Transmembrane</keyword>
<accession>A0ABR0FGV8</accession>
<keyword evidence="1" id="KW-0472">Membrane</keyword>
<feature type="transmembrane region" description="Helical" evidence="1">
    <location>
        <begin position="114"/>
        <end position="139"/>
    </location>
</feature>
<protein>
    <recommendedName>
        <fullName evidence="4">Mid2 domain-containing protein</fullName>
    </recommendedName>
</protein>
<keyword evidence="3" id="KW-1185">Reference proteome</keyword>
<gene>
    <name evidence="2" type="ORF">QC761_0065250</name>
</gene>
<proteinExistence type="predicted"/>
<dbReference type="EMBL" id="JAFFGZ010000006">
    <property type="protein sequence ID" value="KAK4643188.1"/>
    <property type="molecule type" value="Genomic_DNA"/>
</dbReference>
<dbReference type="GeneID" id="87891872"/>
<sequence>MDVAIPFEHYVIGQKIEVTWVAAGLRKITLEVRQWTQKRDGDVIGILALRLREWLASEPGVYLGGRSPNIPADIGDVNRDIFDVDTTDDIQYSLPDVYPSTPVNNGDLPQTAKIGIGVGVGLGSLLLITLSVLLTRFVLKRRGRDSKADFASGPNEEIVHDVGKPPLYSSPFIVHSVNGHNNAAELATQPTSVEAGN</sequence>